<evidence type="ECO:0000313" key="2">
    <source>
        <dbReference type="Proteomes" id="UP001607302"/>
    </source>
</evidence>
<evidence type="ECO:0000313" key="1">
    <source>
        <dbReference type="EMBL" id="KAL2715316.1"/>
    </source>
</evidence>
<name>A0ABD2A3Y4_VESSQ</name>
<protein>
    <submittedName>
        <fullName evidence="1">Uncharacterized protein</fullName>
    </submittedName>
</protein>
<comment type="caution">
    <text evidence="1">The sequence shown here is derived from an EMBL/GenBank/DDBJ whole genome shotgun (WGS) entry which is preliminary data.</text>
</comment>
<keyword evidence="2" id="KW-1185">Reference proteome</keyword>
<dbReference type="AlphaFoldDB" id="A0ABD2A3Y4"/>
<accession>A0ABD2A3Y4</accession>
<gene>
    <name evidence="1" type="ORF">V1478_015014</name>
</gene>
<sequence length="56" mass="6709">MYIHIDRLFMSFKYSFNTSKRSFLEQTPECLTLDLTFTRNPSSFVLTSSLRYIFTL</sequence>
<dbReference type="EMBL" id="JAUDFV010000155">
    <property type="protein sequence ID" value="KAL2715316.1"/>
    <property type="molecule type" value="Genomic_DNA"/>
</dbReference>
<reference evidence="1 2" key="1">
    <citation type="journal article" date="2024" name="Ann. Entomol. Soc. Am.">
        <title>Genomic analyses of the southern and eastern yellowjacket wasps (Hymenoptera: Vespidae) reveal evolutionary signatures of social life.</title>
        <authorList>
            <person name="Catto M.A."/>
            <person name="Caine P.B."/>
            <person name="Orr S.E."/>
            <person name="Hunt B.G."/>
            <person name="Goodisman M.A.D."/>
        </authorList>
    </citation>
    <scope>NUCLEOTIDE SEQUENCE [LARGE SCALE GENOMIC DNA]</scope>
    <source>
        <strain evidence="1">233</strain>
        <tissue evidence="1">Head and thorax</tissue>
    </source>
</reference>
<proteinExistence type="predicted"/>
<dbReference type="Proteomes" id="UP001607302">
    <property type="component" value="Unassembled WGS sequence"/>
</dbReference>
<organism evidence="1 2">
    <name type="scientific">Vespula squamosa</name>
    <name type="common">Southern yellow jacket</name>
    <name type="synonym">Wasp</name>
    <dbReference type="NCBI Taxonomy" id="30214"/>
    <lineage>
        <taxon>Eukaryota</taxon>
        <taxon>Metazoa</taxon>
        <taxon>Ecdysozoa</taxon>
        <taxon>Arthropoda</taxon>
        <taxon>Hexapoda</taxon>
        <taxon>Insecta</taxon>
        <taxon>Pterygota</taxon>
        <taxon>Neoptera</taxon>
        <taxon>Endopterygota</taxon>
        <taxon>Hymenoptera</taxon>
        <taxon>Apocrita</taxon>
        <taxon>Aculeata</taxon>
        <taxon>Vespoidea</taxon>
        <taxon>Vespidae</taxon>
        <taxon>Vespinae</taxon>
        <taxon>Vespula</taxon>
    </lineage>
</organism>